<sequence length="125" mass="14212">MNQDKEIWMQVGGGSKTEQQIASLRQLTLILYILYASCWVLGGVPAIVAIVINYIKREDAAGTLYESHFAWQMRTFWWGLAWAVVGTITALIGVGFIILAVLVIWLIYRMVKGLLFWNDHKPMPL</sequence>
<protein>
    <submittedName>
        <fullName evidence="2">DUF4870 family protein</fullName>
    </submittedName>
</protein>
<proteinExistence type="predicted"/>
<evidence type="ECO:0000313" key="2">
    <source>
        <dbReference type="EMBL" id="MFC4622076.1"/>
    </source>
</evidence>
<evidence type="ECO:0000256" key="1">
    <source>
        <dbReference type="SAM" id="Phobius"/>
    </source>
</evidence>
<evidence type="ECO:0000313" key="3">
    <source>
        <dbReference type="Proteomes" id="UP001595967"/>
    </source>
</evidence>
<keyword evidence="1" id="KW-1133">Transmembrane helix</keyword>
<name>A0ABV9GV81_9BURK</name>
<accession>A0ABV9GV81</accession>
<dbReference type="RefSeq" id="WP_377725357.1">
    <property type="nucleotide sequence ID" value="NZ_JBHSEW010000005.1"/>
</dbReference>
<comment type="caution">
    <text evidence="2">The sequence shown here is derived from an EMBL/GenBank/DDBJ whole genome shotgun (WGS) entry which is preliminary data.</text>
</comment>
<feature type="transmembrane region" description="Helical" evidence="1">
    <location>
        <begin position="29"/>
        <end position="55"/>
    </location>
</feature>
<keyword evidence="3" id="KW-1185">Reference proteome</keyword>
<reference evidence="3" key="1">
    <citation type="journal article" date="2019" name="Int. J. Syst. Evol. Microbiol.">
        <title>The Global Catalogue of Microorganisms (GCM) 10K type strain sequencing project: providing services to taxonomists for standard genome sequencing and annotation.</title>
        <authorList>
            <consortium name="The Broad Institute Genomics Platform"/>
            <consortium name="The Broad Institute Genome Sequencing Center for Infectious Disease"/>
            <person name="Wu L."/>
            <person name="Ma J."/>
        </authorList>
    </citation>
    <scope>NUCLEOTIDE SEQUENCE [LARGE SCALE GENOMIC DNA]</scope>
    <source>
        <strain evidence="3">JCM 11650</strain>
    </source>
</reference>
<dbReference type="EMBL" id="JBHSEW010000005">
    <property type="protein sequence ID" value="MFC4622076.1"/>
    <property type="molecule type" value="Genomic_DNA"/>
</dbReference>
<keyword evidence="1" id="KW-0812">Transmembrane</keyword>
<keyword evidence="1" id="KW-0472">Membrane</keyword>
<feature type="transmembrane region" description="Helical" evidence="1">
    <location>
        <begin position="75"/>
        <end position="108"/>
    </location>
</feature>
<organism evidence="2 3">
    <name type="scientific">Comamonas nitrativorans</name>
    <dbReference type="NCBI Taxonomy" id="108437"/>
    <lineage>
        <taxon>Bacteria</taxon>
        <taxon>Pseudomonadati</taxon>
        <taxon>Pseudomonadota</taxon>
        <taxon>Betaproteobacteria</taxon>
        <taxon>Burkholderiales</taxon>
        <taxon>Comamonadaceae</taxon>
        <taxon>Comamonas</taxon>
    </lineage>
</organism>
<gene>
    <name evidence="2" type="ORF">ACFO3A_07565</name>
</gene>
<dbReference type="Proteomes" id="UP001595967">
    <property type="component" value="Unassembled WGS sequence"/>
</dbReference>